<evidence type="ECO:0000259" key="1">
    <source>
        <dbReference type="SMART" id="SM00891"/>
    </source>
</evidence>
<name>A0A6C0I0Z8_9ZZZZ</name>
<dbReference type="AlphaFoldDB" id="A0A6C0I0Z8"/>
<dbReference type="Gene3D" id="3.40.50.10130">
    <property type="match status" value="1"/>
</dbReference>
<dbReference type="GO" id="GO:0003677">
    <property type="term" value="F:DNA binding"/>
    <property type="evidence" value="ECO:0007669"/>
    <property type="project" value="InterPro"/>
</dbReference>
<dbReference type="InterPro" id="IPR011335">
    <property type="entry name" value="Restrct_endonuc-II-like"/>
</dbReference>
<evidence type="ECO:0000313" key="2">
    <source>
        <dbReference type="EMBL" id="QHT86472.1"/>
    </source>
</evidence>
<dbReference type="EMBL" id="MN740069">
    <property type="protein sequence ID" value="QHT86472.1"/>
    <property type="molecule type" value="Genomic_DNA"/>
</dbReference>
<sequence>MINNIKISIIFFLNKKLLLKSKNMLYIYKKIKKAMLSLIIDNRERAIFPFLDMEIKSFLYEKKQLNTGDFLIAQKPLEKALPKVLTESNKPLEKSSPKVLTESNKPLDKALSKVLTELNKPLIDANTTLIESNNYNIKACIERKTYVDFAASFRDGRYKSELNNMLELRKKTNCQLFFIIEGTAFPSINRTFSRIPYVCILGAINKLMLKYNIFIIQTENEQHTAKKLNELLTSYTLIMEEADNENKIETDTMHAAINSNSDTIHAANTSADTNISTMEEDSNTDSNIIGGTIITNISLTQRIQKTDEDILLKSWASLKGISLVLGKILMEKFTIKDLALGIITIEEIKTCKTAFGKTINKTAIDSLVSIRNGNTKNCAKMLSAIIGITVDFATKLFNIRSLKEICQYYQNAKTPIDYKYLSDIVINEKKLGPKKAINIYKLIF</sequence>
<protein>
    <recommendedName>
        <fullName evidence="1">ERCC4 domain-containing protein</fullName>
    </recommendedName>
</protein>
<accession>A0A6C0I0Z8</accession>
<dbReference type="InterPro" id="IPR006166">
    <property type="entry name" value="ERCC4_domain"/>
</dbReference>
<proteinExistence type="predicted"/>
<dbReference type="GO" id="GO:0006259">
    <property type="term" value="P:DNA metabolic process"/>
    <property type="evidence" value="ECO:0007669"/>
    <property type="project" value="UniProtKB-ARBA"/>
</dbReference>
<feature type="domain" description="ERCC4" evidence="1">
    <location>
        <begin position="37"/>
        <end position="184"/>
    </location>
</feature>
<dbReference type="Pfam" id="PF02732">
    <property type="entry name" value="ERCC4"/>
    <property type="match status" value="1"/>
</dbReference>
<organism evidence="2">
    <name type="scientific">viral metagenome</name>
    <dbReference type="NCBI Taxonomy" id="1070528"/>
    <lineage>
        <taxon>unclassified sequences</taxon>
        <taxon>metagenomes</taxon>
        <taxon>organismal metagenomes</taxon>
    </lineage>
</organism>
<dbReference type="SUPFAM" id="SSF52980">
    <property type="entry name" value="Restriction endonuclease-like"/>
    <property type="match status" value="1"/>
</dbReference>
<dbReference type="SMART" id="SM00891">
    <property type="entry name" value="ERCC4"/>
    <property type="match status" value="1"/>
</dbReference>
<reference evidence="2" key="1">
    <citation type="journal article" date="2020" name="Nature">
        <title>Giant virus diversity and host interactions through global metagenomics.</title>
        <authorList>
            <person name="Schulz F."/>
            <person name="Roux S."/>
            <person name="Paez-Espino D."/>
            <person name="Jungbluth S."/>
            <person name="Walsh D.A."/>
            <person name="Denef V.J."/>
            <person name="McMahon K.D."/>
            <person name="Konstantinidis K.T."/>
            <person name="Eloe-Fadrosh E.A."/>
            <person name="Kyrpides N.C."/>
            <person name="Woyke T."/>
        </authorList>
    </citation>
    <scope>NUCLEOTIDE SEQUENCE</scope>
    <source>
        <strain evidence="2">GVMAG-M-3300023184-186</strain>
    </source>
</reference>
<dbReference type="GO" id="GO:0004518">
    <property type="term" value="F:nuclease activity"/>
    <property type="evidence" value="ECO:0007669"/>
    <property type="project" value="InterPro"/>
</dbReference>